<evidence type="ECO:0000313" key="2">
    <source>
        <dbReference type="Proteomes" id="UP001552299"/>
    </source>
</evidence>
<keyword evidence="2" id="KW-1185">Reference proteome</keyword>
<comment type="caution">
    <text evidence="1">The sequence shown here is derived from an EMBL/GenBank/DDBJ whole genome shotgun (WGS) entry which is preliminary data.</text>
</comment>
<evidence type="ECO:0000313" key="1">
    <source>
        <dbReference type="EMBL" id="KAL0920678.1"/>
    </source>
</evidence>
<gene>
    <name evidence="1" type="ORF">M5K25_009836</name>
</gene>
<proteinExistence type="predicted"/>
<organism evidence="1 2">
    <name type="scientific">Dendrobium thyrsiflorum</name>
    <name type="common">Pinecone-like raceme dendrobium</name>
    <name type="synonym">Orchid</name>
    <dbReference type="NCBI Taxonomy" id="117978"/>
    <lineage>
        <taxon>Eukaryota</taxon>
        <taxon>Viridiplantae</taxon>
        <taxon>Streptophyta</taxon>
        <taxon>Embryophyta</taxon>
        <taxon>Tracheophyta</taxon>
        <taxon>Spermatophyta</taxon>
        <taxon>Magnoliopsida</taxon>
        <taxon>Liliopsida</taxon>
        <taxon>Asparagales</taxon>
        <taxon>Orchidaceae</taxon>
        <taxon>Epidendroideae</taxon>
        <taxon>Malaxideae</taxon>
        <taxon>Dendrobiinae</taxon>
        <taxon>Dendrobium</taxon>
    </lineage>
</organism>
<dbReference type="AlphaFoldDB" id="A0ABD0V7U3"/>
<protein>
    <submittedName>
        <fullName evidence="1">Uncharacterized protein</fullName>
    </submittedName>
</protein>
<accession>A0ABD0V7U3</accession>
<reference evidence="1 2" key="1">
    <citation type="journal article" date="2024" name="Plant Biotechnol. J.">
        <title>Dendrobium thyrsiflorum genome and its molecular insights into genes involved in important horticultural traits.</title>
        <authorList>
            <person name="Chen B."/>
            <person name="Wang J.Y."/>
            <person name="Zheng P.J."/>
            <person name="Li K.L."/>
            <person name="Liang Y.M."/>
            <person name="Chen X.F."/>
            <person name="Zhang C."/>
            <person name="Zhao X."/>
            <person name="He X."/>
            <person name="Zhang G.Q."/>
            <person name="Liu Z.J."/>
            <person name="Xu Q."/>
        </authorList>
    </citation>
    <scope>NUCLEOTIDE SEQUENCE [LARGE SCALE GENOMIC DNA]</scope>
    <source>
        <strain evidence="1">GZMU011</strain>
    </source>
</reference>
<dbReference type="EMBL" id="JANQDX010000008">
    <property type="protein sequence ID" value="KAL0920678.1"/>
    <property type="molecule type" value="Genomic_DNA"/>
</dbReference>
<name>A0ABD0V7U3_DENTH</name>
<sequence length="65" mass="7622">MYKRECRVLHEFYFVAVQLRSFDDVPFLLDRKLQHFLIGSNNGSSLAVKRSLAVKTSPFFLLLMK</sequence>
<dbReference type="Proteomes" id="UP001552299">
    <property type="component" value="Unassembled WGS sequence"/>
</dbReference>